<accession>A0A378LSA6</accession>
<protein>
    <submittedName>
        <fullName evidence="4">dTDP-D-glucose 4,6-dehydratase</fullName>
        <ecNumber evidence="4">5.1.3.10</ecNumber>
    </submittedName>
</protein>
<evidence type="ECO:0000256" key="2">
    <source>
        <dbReference type="ARBA" id="ARBA00007637"/>
    </source>
</evidence>
<feature type="domain" description="NAD-dependent epimerase/dehydratase" evidence="3">
    <location>
        <begin position="12"/>
        <end position="272"/>
    </location>
</feature>
<dbReference type="EMBL" id="UGPB01000001">
    <property type="protein sequence ID" value="STY29836.1"/>
    <property type="molecule type" value="Genomic_DNA"/>
</dbReference>
<keyword evidence="4" id="KW-0413">Isomerase</keyword>
<dbReference type="SUPFAM" id="SSF51735">
    <property type="entry name" value="NAD(P)-binding Rossmann-fold domains"/>
    <property type="match status" value="1"/>
</dbReference>
<dbReference type="GO" id="GO:0047732">
    <property type="term" value="F:CDP-abequose epimerase activity"/>
    <property type="evidence" value="ECO:0007669"/>
    <property type="project" value="UniProtKB-EC"/>
</dbReference>
<dbReference type="PANTHER" id="PTHR43000">
    <property type="entry name" value="DTDP-D-GLUCOSE 4,6-DEHYDRATASE-RELATED"/>
    <property type="match status" value="1"/>
</dbReference>
<gene>
    <name evidence="4" type="primary">rmlB_2</name>
    <name evidence="4" type="ORF">NCTC11532_02038</name>
</gene>
<proteinExistence type="inferred from homology"/>
<evidence type="ECO:0000259" key="3">
    <source>
        <dbReference type="Pfam" id="PF01370"/>
    </source>
</evidence>
<evidence type="ECO:0000313" key="4">
    <source>
        <dbReference type="EMBL" id="STY29836.1"/>
    </source>
</evidence>
<dbReference type="InterPro" id="IPR036291">
    <property type="entry name" value="NAD(P)-bd_dom_sf"/>
</dbReference>
<reference evidence="4 5" key="1">
    <citation type="submission" date="2018-06" db="EMBL/GenBank/DDBJ databases">
        <authorList>
            <consortium name="Pathogen Informatics"/>
            <person name="Doyle S."/>
        </authorList>
    </citation>
    <scope>NUCLEOTIDE SEQUENCE [LARGE SCALE GENOMIC DNA]</scope>
    <source>
        <strain evidence="4 5">NCTC11532</strain>
    </source>
</reference>
<comment type="pathway">
    <text evidence="1">Bacterial outer membrane biogenesis; LPS O-antigen biosynthesis.</text>
</comment>
<organism evidence="4 5">
    <name type="scientific">Legionella wadsworthii</name>
    <dbReference type="NCBI Taxonomy" id="28088"/>
    <lineage>
        <taxon>Bacteria</taxon>
        <taxon>Pseudomonadati</taxon>
        <taxon>Pseudomonadota</taxon>
        <taxon>Gammaproteobacteria</taxon>
        <taxon>Legionellales</taxon>
        <taxon>Legionellaceae</taxon>
        <taxon>Legionella</taxon>
    </lineage>
</organism>
<evidence type="ECO:0000313" key="5">
    <source>
        <dbReference type="Proteomes" id="UP000255297"/>
    </source>
</evidence>
<sequence>MNKLMKDKQHTLITGGAGFIGTNLADRLLSQGKKVMIYDNLSRNGVEKNLQWLVDKYDNQLFIQISDIKEKGILQECVNNADQIFHFSGQVAVTSSLINPVQDFEVNLAGTFNVLEAIRRSSNKPPLLFTSSNKVYGDLTNIRLIENATRYYPENEEINLNGVDESCPLNFHSPYGCSKGSADQYVLDYARSFGLKAIVFRMSCIYGPHQFGTEDQGWVAHFAISALENRPIVIYGDGKQVRDILFVEDLIDAFILAQKNIHKISGNAFNIGGGPRNTVSLTEIIKLIQEQTGKPLNLAFEEWRIGDQQYYVSNINKFKNATGWNPKFSVSEGVDRLISWLSDSRNISLEKNKIVSKAMVE</sequence>
<dbReference type="Pfam" id="PF01370">
    <property type="entry name" value="Epimerase"/>
    <property type="match status" value="1"/>
</dbReference>
<dbReference type="OrthoDB" id="9803010at2"/>
<name>A0A378LSA6_9GAMM</name>
<dbReference type="InterPro" id="IPR001509">
    <property type="entry name" value="Epimerase_deHydtase"/>
</dbReference>
<dbReference type="Gene3D" id="3.40.50.720">
    <property type="entry name" value="NAD(P)-binding Rossmann-like Domain"/>
    <property type="match status" value="1"/>
</dbReference>
<keyword evidence="5" id="KW-1185">Reference proteome</keyword>
<comment type="similarity">
    <text evidence="2">Belongs to the NAD(P)-dependent epimerase/dehydratase family.</text>
</comment>
<dbReference type="RefSeq" id="WP_035899026.1">
    <property type="nucleotide sequence ID" value="NZ_CAAAIS010000001.1"/>
</dbReference>
<dbReference type="Proteomes" id="UP000255297">
    <property type="component" value="Unassembled WGS sequence"/>
</dbReference>
<evidence type="ECO:0000256" key="1">
    <source>
        <dbReference type="ARBA" id="ARBA00005125"/>
    </source>
</evidence>
<dbReference type="AlphaFoldDB" id="A0A378LSA6"/>
<dbReference type="EC" id="5.1.3.10" evidence="4"/>
<dbReference type="STRING" id="1122170.GCA_000701265_00448"/>